<feature type="domain" description="Transcriptional repressor PaaX-like N-terminal" evidence="1">
    <location>
        <begin position="20"/>
        <end position="87"/>
    </location>
</feature>
<gene>
    <name evidence="3" type="ORF">VK792_10800</name>
</gene>
<dbReference type="Pfam" id="PF07848">
    <property type="entry name" value="PaaX"/>
    <property type="match status" value="1"/>
</dbReference>
<keyword evidence="4" id="KW-1185">Reference proteome</keyword>
<reference evidence="3 4" key="1">
    <citation type="submission" date="2024-01" db="EMBL/GenBank/DDBJ databases">
        <title>Mesobacterium rodlantinim sp. nov., isolated from shallow sea hydrothermal systems off Kueishantao Island.</title>
        <authorList>
            <person name="Su Z."/>
            <person name="Tang K."/>
        </authorList>
    </citation>
    <scope>NUCLEOTIDE SEQUENCE [LARGE SCALE GENOMIC DNA]</scope>
    <source>
        <strain evidence="3 4">TK19101</strain>
    </source>
</reference>
<organism evidence="3 4">
    <name type="scientific">Mesobacterium hydrothermale</name>
    <dbReference type="NCBI Taxonomy" id="3111907"/>
    <lineage>
        <taxon>Bacteria</taxon>
        <taxon>Pseudomonadati</taxon>
        <taxon>Pseudomonadota</taxon>
        <taxon>Alphaproteobacteria</taxon>
        <taxon>Rhodobacterales</taxon>
        <taxon>Roseobacteraceae</taxon>
        <taxon>Mesobacterium</taxon>
    </lineage>
</organism>
<dbReference type="Proteomes" id="UP001348149">
    <property type="component" value="Unassembled WGS sequence"/>
</dbReference>
<dbReference type="InterPro" id="IPR012906">
    <property type="entry name" value="PaaX-like_N"/>
</dbReference>
<dbReference type="InterPro" id="IPR013225">
    <property type="entry name" value="PaaX_C"/>
</dbReference>
<dbReference type="EMBL" id="JAYLLH010000013">
    <property type="protein sequence ID" value="MEC3861774.1"/>
    <property type="molecule type" value="Genomic_DNA"/>
</dbReference>
<evidence type="ECO:0000313" key="4">
    <source>
        <dbReference type="Proteomes" id="UP001348149"/>
    </source>
</evidence>
<comment type="caution">
    <text evidence="3">The sequence shown here is derived from an EMBL/GenBank/DDBJ whole genome shotgun (WGS) entry which is preliminary data.</text>
</comment>
<dbReference type="PANTHER" id="PTHR30319">
    <property type="entry name" value="PHENYLACETIC ACID REGULATOR-RELATED TRANSCRIPTIONAL REPRESSOR"/>
    <property type="match status" value="1"/>
</dbReference>
<feature type="domain" description="Transcriptional repressor PaaX-like C-terminal" evidence="2">
    <location>
        <begin position="181"/>
        <end position="243"/>
    </location>
</feature>
<dbReference type="Pfam" id="PF08223">
    <property type="entry name" value="PaaX_C"/>
    <property type="match status" value="1"/>
</dbReference>
<dbReference type="InterPro" id="IPR036388">
    <property type="entry name" value="WH-like_DNA-bd_sf"/>
</dbReference>
<evidence type="ECO:0000259" key="1">
    <source>
        <dbReference type="Pfam" id="PF07848"/>
    </source>
</evidence>
<protein>
    <submittedName>
        <fullName evidence="3">PaaX family transcriptional regulator C-terminal domain-containing protein</fullName>
    </submittedName>
</protein>
<evidence type="ECO:0000259" key="2">
    <source>
        <dbReference type="Pfam" id="PF08223"/>
    </source>
</evidence>
<dbReference type="PANTHER" id="PTHR30319:SF1">
    <property type="entry name" value="TRANSCRIPTIONAL REPRESSOR PAAX"/>
    <property type="match status" value="1"/>
</dbReference>
<accession>A0ABU6HIV6</accession>
<dbReference type="Gene3D" id="1.20.58.1460">
    <property type="match status" value="1"/>
</dbReference>
<dbReference type="Gene3D" id="1.10.10.10">
    <property type="entry name" value="Winged helix-like DNA-binding domain superfamily/Winged helix DNA-binding domain"/>
    <property type="match status" value="1"/>
</dbReference>
<dbReference type="RefSeq" id="WP_326297499.1">
    <property type="nucleotide sequence ID" value="NZ_JAYLLH010000013.1"/>
</dbReference>
<proteinExistence type="predicted"/>
<evidence type="ECO:0000313" key="3">
    <source>
        <dbReference type="EMBL" id="MEC3861774.1"/>
    </source>
</evidence>
<dbReference type="PIRSF" id="PIRSF020623">
    <property type="entry name" value="PaaX"/>
    <property type="match status" value="1"/>
</dbReference>
<sequence length="269" mass="28951">MDPLAPLVTRLHAEGRLRVWSLVITVFGDSVQHRGGRIATARLSRLLGRIGIGNSALRTALSRLASDGWIEGRREGRNSSYCLTRKGSETFGPATARIYAPPRLGPVTDWVFDAGPDLPGLTVAGGTLRPADVPQPSGAGFRITGQLSPTSRQAVIDGLDPDHLTALERLAADLSDLGAIANPDPLTAASARILLIHRWRRLVLRWPELPAELMPDAITPRDLHAAVARRYATLSPRAEHWFDRGDGDMAAMPAAAEAFAKRFGGRGLS</sequence>
<dbReference type="InterPro" id="IPR036390">
    <property type="entry name" value="WH_DNA-bd_sf"/>
</dbReference>
<dbReference type="InterPro" id="IPR011965">
    <property type="entry name" value="PaaX_trns_reg"/>
</dbReference>
<name>A0ABU6HIV6_9RHOB</name>
<dbReference type="SUPFAM" id="SSF46785">
    <property type="entry name" value="Winged helix' DNA-binding domain"/>
    <property type="match status" value="1"/>
</dbReference>